<evidence type="ECO:0000313" key="3">
    <source>
        <dbReference type="RefSeq" id="XP_011643589.1"/>
    </source>
</evidence>
<dbReference type="Pfam" id="PF15072">
    <property type="entry name" value="HROB"/>
    <property type="match status" value="1"/>
</dbReference>
<protein>
    <submittedName>
        <fullName evidence="3">Uncharacterized protein LOC105431232</fullName>
    </submittedName>
</protein>
<gene>
    <name evidence="3" type="primary">LOC105431232</name>
</gene>
<accession>A0A6I9XEL4</accession>
<dbReference type="PANTHER" id="PTHR14523:SF1">
    <property type="entry name" value="HOMOLOGOUS RECOMBINATION OB-FOLD PROTEIN"/>
    <property type="match status" value="1"/>
</dbReference>
<dbReference type="Proteomes" id="UP000504615">
    <property type="component" value="Unplaced"/>
</dbReference>
<evidence type="ECO:0000313" key="2">
    <source>
        <dbReference type="Proteomes" id="UP000504615"/>
    </source>
</evidence>
<dbReference type="GeneID" id="105431232"/>
<dbReference type="OrthoDB" id="21443at2759"/>
<name>A0A6I9XEL4_9HYME</name>
<dbReference type="InterPro" id="IPR028045">
    <property type="entry name" value="HROB"/>
</dbReference>
<dbReference type="AlphaFoldDB" id="A0A6I9XEL4"/>
<keyword evidence="2" id="KW-1185">Reference proteome</keyword>
<evidence type="ECO:0000259" key="1">
    <source>
        <dbReference type="Pfam" id="PF15072"/>
    </source>
</evidence>
<dbReference type="KEGG" id="pbar:105431232"/>
<dbReference type="InterPro" id="IPR058570">
    <property type="entry name" value="HROB_OB"/>
</dbReference>
<dbReference type="PANTHER" id="PTHR14523">
    <property type="entry name" value="UNCHARACTERIZED PROTEIN C17ORF53 HOMOLOG"/>
    <property type="match status" value="1"/>
</dbReference>
<sequence length="595" mass="68097">MFESDDWIFDDVFDDVEEETKTKSHLPCQNKENTPIVKRRKLDNCEASLSSTDDTFVQKLLSDAPVNIVDKNTAKMSSNNRNDLSQRNLLKIFQKNISQKIFDSAKEINKDSTDIQRESRESFESKMNAISKVIQSKESKKKNHKSVTDVRIDKEIKLIRIFPGPAGLIPDRKNVDISDGSYLNSVKEFENETVIKCVEMKSQDEKNVFEEKTWKLLLNDLPNNFLQDYRISTVKNRANASHCDVMKVKFVAGILDYVDHSYDDPFVILKDSTDSIEGTIHRNIVSTYPGILEPNIVIFLRDVGLLKITTNVVTNKYHILISLVNLLAIYSDKGRIISTSFMDDISSCSSSVESNRDGCKPVSKLIYVSELSKIDENHDLSLQTSSSMNQCTSIANHKSHMANDSLSHLTNEKYQSRQKNDEGCKIMDEKVFERFDYSMDANNLDIDDDFFITDCDFLEEQNYPDHSLSKTISQANKTERCDLQMQNKCLEERNTKEELAIEKKKKEQNSLQTLQKCVTNVKTLRDHHAHENCLSSDDIMIHEISNLNMKSTVSAIKANVKNSKTLVSYFTNDKYDSDDEILSQLDVDTSNNFET</sequence>
<organism evidence="2 3">
    <name type="scientific">Pogonomyrmex barbatus</name>
    <name type="common">red harvester ant</name>
    <dbReference type="NCBI Taxonomy" id="144034"/>
    <lineage>
        <taxon>Eukaryota</taxon>
        <taxon>Metazoa</taxon>
        <taxon>Ecdysozoa</taxon>
        <taxon>Arthropoda</taxon>
        <taxon>Hexapoda</taxon>
        <taxon>Insecta</taxon>
        <taxon>Pterygota</taxon>
        <taxon>Neoptera</taxon>
        <taxon>Endopterygota</taxon>
        <taxon>Hymenoptera</taxon>
        <taxon>Apocrita</taxon>
        <taxon>Aculeata</taxon>
        <taxon>Formicoidea</taxon>
        <taxon>Formicidae</taxon>
        <taxon>Myrmicinae</taxon>
        <taxon>Pogonomyrmex</taxon>
    </lineage>
</organism>
<dbReference type="RefSeq" id="XP_011643589.1">
    <property type="nucleotide sequence ID" value="XM_011645287.2"/>
</dbReference>
<feature type="domain" description="Homologous recombination OB-fold protein OB-fold" evidence="1">
    <location>
        <begin position="247"/>
        <end position="332"/>
    </location>
</feature>
<proteinExistence type="predicted"/>
<dbReference type="GO" id="GO:0000725">
    <property type="term" value="P:recombinational repair"/>
    <property type="evidence" value="ECO:0007669"/>
    <property type="project" value="InterPro"/>
</dbReference>
<reference evidence="3" key="1">
    <citation type="submission" date="2025-08" db="UniProtKB">
        <authorList>
            <consortium name="RefSeq"/>
        </authorList>
    </citation>
    <scope>IDENTIFICATION</scope>
</reference>